<dbReference type="InterPro" id="IPR050196">
    <property type="entry name" value="Cytochrome_P450_Monoox"/>
</dbReference>
<keyword evidence="12" id="KW-1185">Reference proteome</keyword>
<evidence type="ECO:0000256" key="9">
    <source>
        <dbReference type="PIRSR" id="PIRSR602401-1"/>
    </source>
</evidence>
<keyword evidence="8 10" id="KW-0472">Membrane</keyword>
<dbReference type="GO" id="GO:0004497">
    <property type="term" value="F:monooxygenase activity"/>
    <property type="evidence" value="ECO:0007669"/>
    <property type="project" value="UniProtKB-KW"/>
</dbReference>
<dbReference type="PANTHER" id="PTHR24291:SF197">
    <property type="entry name" value="CYTOCHROME P450 FAMILY 4 SUBFAMILY B MEMBER 1"/>
    <property type="match status" value="1"/>
</dbReference>
<reference evidence="11" key="1">
    <citation type="thesis" date="2020" institute="ProQuest LLC" country="789 East Eisenhower Parkway, Ann Arbor, MI, USA">
        <title>Comparative Genomics and Chromosome Evolution.</title>
        <authorList>
            <person name="Mudd A.B."/>
        </authorList>
    </citation>
    <scope>NUCLEOTIDE SEQUENCE</scope>
    <source>
        <strain evidence="11">1538</strain>
        <tissue evidence="11">Blood</tissue>
    </source>
</reference>
<evidence type="ECO:0000313" key="11">
    <source>
        <dbReference type="EMBL" id="DBA27426.1"/>
    </source>
</evidence>
<comment type="subcellular location">
    <subcellularLocation>
        <location evidence="1">Endoplasmic reticulum membrane</location>
    </subcellularLocation>
</comment>
<feature type="binding site" description="axial binding residue" evidence="9">
    <location>
        <position position="462"/>
    </location>
    <ligand>
        <name>heme</name>
        <dbReference type="ChEBI" id="CHEBI:30413"/>
    </ligand>
    <ligandPart>
        <name>Fe</name>
        <dbReference type="ChEBI" id="CHEBI:18248"/>
    </ligandPart>
</feature>
<dbReference type="GO" id="GO:0005506">
    <property type="term" value="F:iron ion binding"/>
    <property type="evidence" value="ECO:0007669"/>
    <property type="project" value="InterPro"/>
</dbReference>
<keyword evidence="4 9" id="KW-0479">Metal-binding</keyword>
<name>A0AAV3ASI0_PYXAD</name>
<dbReference type="CDD" id="cd20678">
    <property type="entry name" value="CYP4B-like"/>
    <property type="match status" value="1"/>
</dbReference>
<evidence type="ECO:0000256" key="10">
    <source>
        <dbReference type="SAM" id="Phobius"/>
    </source>
</evidence>
<proteinExistence type="inferred from homology"/>
<keyword evidence="3 9" id="KW-0349">Heme</keyword>
<dbReference type="GO" id="GO:0020037">
    <property type="term" value="F:heme binding"/>
    <property type="evidence" value="ECO:0007669"/>
    <property type="project" value="InterPro"/>
</dbReference>
<dbReference type="InterPro" id="IPR001128">
    <property type="entry name" value="Cyt_P450"/>
</dbReference>
<dbReference type="InterPro" id="IPR002401">
    <property type="entry name" value="Cyt_P450_E_grp-I"/>
</dbReference>
<dbReference type="Proteomes" id="UP001181693">
    <property type="component" value="Unassembled WGS sequence"/>
</dbReference>
<dbReference type="AlphaFoldDB" id="A0AAV3ASI0"/>
<dbReference type="FunFam" id="1.10.630.10:FF:000005">
    <property type="entry name" value="cytochrome P450 4F22 isoform X2"/>
    <property type="match status" value="1"/>
</dbReference>
<comment type="similarity">
    <text evidence="2">Belongs to the cytochrome P450 family.</text>
</comment>
<dbReference type="Pfam" id="PF00067">
    <property type="entry name" value="p450"/>
    <property type="match status" value="1"/>
</dbReference>
<dbReference type="SUPFAM" id="SSF48264">
    <property type="entry name" value="Cytochrome P450"/>
    <property type="match status" value="1"/>
</dbReference>
<keyword evidence="10" id="KW-1133">Transmembrane helix</keyword>
<keyword evidence="5" id="KW-0256">Endoplasmic reticulum</keyword>
<dbReference type="GO" id="GO:0005789">
    <property type="term" value="C:endoplasmic reticulum membrane"/>
    <property type="evidence" value="ECO:0007669"/>
    <property type="project" value="UniProtKB-SubCell"/>
</dbReference>
<evidence type="ECO:0000256" key="1">
    <source>
        <dbReference type="ARBA" id="ARBA00004586"/>
    </source>
</evidence>
<comment type="cofactor">
    <cofactor evidence="9">
        <name>heme</name>
        <dbReference type="ChEBI" id="CHEBI:30413"/>
    </cofactor>
</comment>
<evidence type="ECO:0000256" key="4">
    <source>
        <dbReference type="ARBA" id="ARBA00022723"/>
    </source>
</evidence>
<keyword evidence="7" id="KW-0560">Oxidoreductase</keyword>
<dbReference type="PRINTS" id="PR00385">
    <property type="entry name" value="P450"/>
</dbReference>
<dbReference type="PRINTS" id="PR00463">
    <property type="entry name" value="EP450I"/>
</dbReference>
<evidence type="ECO:0000256" key="8">
    <source>
        <dbReference type="ARBA" id="ARBA00023136"/>
    </source>
</evidence>
<dbReference type="EMBL" id="DYDO01000003">
    <property type="protein sequence ID" value="DBA27426.1"/>
    <property type="molecule type" value="Genomic_DNA"/>
</dbReference>
<accession>A0AAV3ASI0</accession>
<organism evidence="11 12">
    <name type="scientific">Pyxicephalus adspersus</name>
    <name type="common">African bullfrog</name>
    <dbReference type="NCBI Taxonomy" id="30357"/>
    <lineage>
        <taxon>Eukaryota</taxon>
        <taxon>Metazoa</taxon>
        <taxon>Chordata</taxon>
        <taxon>Craniata</taxon>
        <taxon>Vertebrata</taxon>
        <taxon>Euteleostomi</taxon>
        <taxon>Amphibia</taxon>
        <taxon>Batrachia</taxon>
        <taxon>Anura</taxon>
        <taxon>Neobatrachia</taxon>
        <taxon>Ranoidea</taxon>
        <taxon>Pyxicephalidae</taxon>
        <taxon>Pyxicephalinae</taxon>
        <taxon>Pyxicephalus</taxon>
    </lineage>
</organism>
<evidence type="ECO:0000256" key="6">
    <source>
        <dbReference type="ARBA" id="ARBA00023004"/>
    </source>
</evidence>
<evidence type="ECO:0000256" key="3">
    <source>
        <dbReference type="ARBA" id="ARBA00022617"/>
    </source>
</evidence>
<gene>
    <name evidence="11" type="ORF">GDO54_007921</name>
</gene>
<evidence type="ECO:0000256" key="5">
    <source>
        <dbReference type="ARBA" id="ARBA00022824"/>
    </source>
</evidence>
<keyword evidence="7" id="KW-0503">Monooxygenase</keyword>
<evidence type="ECO:0000256" key="7">
    <source>
        <dbReference type="ARBA" id="ARBA00023033"/>
    </source>
</evidence>
<evidence type="ECO:0000256" key="2">
    <source>
        <dbReference type="ARBA" id="ARBA00010617"/>
    </source>
</evidence>
<sequence length="515" mass="59449">MVSGLWEGLHDSWLSVNVCLVLQYAGLLCAGLLLLKAISLYYRWKKLQSALRDFPGPPSHWLYGHVNQFRRDGKDLDKMIVFAENYPNAFPIWIGKFVSALIITHPEYAKAVFGRSDPKASTGYSFLIPWIGKGLLILSGNTWFQHRRLITPGFHYDVLKPYVKLISESTNVMLDNWDSLCNKNESVELFQYVSLMTLDSIMKCAFSYNSNCQTEKDNSYIGAVYDLARLTQQRIRTFPYYSNLIYHLSPHGFRFRQACRIAHGHTDKVIEQRKKLLEKSEELEKIRQKRHCDFLDILLCSKDENGQSLSDEDLRAEVDTFMFEGHDTTASGISWILYCMAKYPEHQQKCREEIREVLGNRTIMEWEDLSKLPYTTMCIKESLRLYPPVPSVSRELSKHITFFDGRSLPAGSVVSLNIYCIHRNPVVWKNPEVFDPFRFSQENSAKRHSHAFVPFAAGPRNCIGQNFAMNEMKVAVALTLNRFELLPDLSKQPLKLPQLVLRSKNGIHVFLQKAR</sequence>
<dbReference type="Gene3D" id="1.10.630.10">
    <property type="entry name" value="Cytochrome P450"/>
    <property type="match status" value="1"/>
</dbReference>
<dbReference type="PANTHER" id="PTHR24291">
    <property type="entry name" value="CYTOCHROME P450 FAMILY 4"/>
    <property type="match status" value="1"/>
</dbReference>
<evidence type="ECO:0000313" key="12">
    <source>
        <dbReference type="Proteomes" id="UP001181693"/>
    </source>
</evidence>
<comment type="caution">
    <text evidence="11">The sequence shown here is derived from an EMBL/GenBank/DDBJ whole genome shotgun (WGS) entry which is preliminary data.</text>
</comment>
<feature type="transmembrane region" description="Helical" evidence="10">
    <location>
        <begin position="20"/>
        <end position="42"/>
    </location>
</feature>
<dbReference type="InterPro" id="IPR036396">
    <property type="entry name" value="Cyt_P450_sf"/>
</dbReference>
<keyword evidence="6 9" id="KW-0408">Iron</keyword>
<dbReference type="GO" id="GO:0016705">
    <property type="term" value="F:oxidoreductase activity, acting on paired donors, with incorporation or reduction of molecular oxygen"/>
    <property type="evidence" value="ECO:0007669"/>
    <property type="project" value="InterPro"/>
</dbReference>
<keyword evidence="10" id="KW-0812">Transmembrane</keyword>
<protein>
    <submittedName>
        <fullName evidence="11">Uncharacterized protein</fullName>
    </submittedName>
</protein>